<reference evidence="3 4" key="1">
    <citation type="submission" date="2016-07" db="EMBL/GenBank/DDBJ databases">
        <title>Genome and transcriptome analysis of iron-reducing fermentative bacteria Anoxybacter fermentans.</title>
        <authorList>
            <person name="Zeng X."/>
            <person name="Shao Z."/>
        </authorList>
    </citation>
    <scope>NUCLEOTIDE SEQUENCE [LARGE SCALE GENOMIC DNA]</scope>
    <source>
        <strain evidence="3 4">DY22613</strain>
    </source>
</reference>
<name>A0A3Q9HRQ1_9FIRM</name>
<keyword evidence="4" id="KW-1185">Reference proteome</keyword>
<evidence type="ECO:0000313" key="4">
    <source>
        <dbReference type="Proteomes" id="UP000267250"/>
    </source>
</evidence>
<dbReference type="AlphaFoldDB" id="A0A3Q9HRQ1"/>
<dbReference type="SMART" id="SM00530">
    <property type="entry name" value="HTH_XRE"/>
    <property type="match status" value="2"/>
</dbReference>
<dbReference type="PROSITE" id="PS50943">
    <property type="entry name" value="HTH_CROC1"/>
    <property type="match status" value="1"/>
</dbReference>
<dbReference type="OrthoDB" id="371153at2"/>
<evidence type="ECO:0000313" key="3">
    <source>
        <dbReference type="EMBL" id="AZR73802.1"/>
    </source>
</evidence>
<dbReference type="KEGG" id="aft:BBF96_10640"/>
<proteinExistence type="predicted"/>
<dbReference type="Pfam" id="PF01381">
    <property type="entry name" value="HTH_3"/>
    <property type="match status" value="1"/>
</dbReference>
<sequence>MKELKILGRNLYHFRKKNNLSYQAIANALGLSAAHVCRIEKGTAKPSFDVMINLSQLMNVPLYYLFLDFGNCVDFTNFITSVKDKMKTLNWSLETLSKKTGINIFKMLDIIHEKIQPTQEEITALANILGLPIPDMPTNQRLSLLERILEDLGLDRAQIRNIIDYVKLVMKKD</sequence>
<dbReference type="PANTHER" id="PTHR46558:SF13">
    <property type="entry name" value="HTH-TYPE TRANSCRIPTIONAL REGULATOR IMMR"/>
    <property type="match status" value="1"/>
</dbReference>
<dbReference type="PANTHER" id="PTHR46558">
    <property type="entry name" value="TRACRIPTIONAL REGULATORY PROTEIN-RELATED-RELATED"/>
    <property type="match status" value="1"/>
</dbReference>
<feature type="domain" description="HTH cro/C1-type" evidence="2">
    <location>
        <begin position="11"/>
        <end position="65"/>
    </location>
</feature>
<dbReference type="EMBL" id="CP016379">
    <property type="protein sequence ID" value="AZR73802.1"/>
    <property type="molecule type" value="Genomic_DNA"/>
</dbReference>
<dbReference type="CDD" id="cd00093">
    <property type="entry name" value="HTH_XRE"/>
    <property type="match status" value="2"/>
</dbReference>
<dbReference type="GO" id="GO:0003677">
    <property type="term" value="F:DNA binding"/>
    <property type="evidence" value="ECO:0007669"/>
    <property type="project" value="UniProtKB-KW"/>
</dbReference>
<organism evidence="3 4">
    <name type="scientific">Anoxybacter fermentans</name>
    <dbReference type="NCBI Taxonomy" id="1323375"/>
    <lineage>
        <taxon>Bacteria</taxon>
        <taxon>Bacillati</taxon>
        <taxon>Bacillota</taxon>
        <taxon>Clostridia</taxon>
        <taxon>Halanaerobiales</taxon>
        <taxon>Anoxybacter</taxon>
    </lineage>
</organism>
<protein>
    <recommendedName>
        <fullName evidence="2">HTH cro/C1-type domain-containing protein</fullName>
    </recommendedName>
</protein>
<dbReference type="RefSeq" id="WP_127017149.1">
    <property type="nucleotide sequence ID" value="NZ_CP016379.1"/>
</dbReference>
<dbReference type="Gene3D" id="1.10.260.40">
    <property type="entry name" value="lambda repressor-like DNA-binding domains"/>
    <property type="match status" value="1"/>
</dbReference>
<keyword evidence="1" id="KW-0238">DNA-binding</keyword>
<dbReference type="SUPFAM" id="SSF47413">
    <property type="entry name" value="lambda repressor-like DNA-binding domains"/>
    <property type="match status" value="2"/>
</dbReference>
<evidence type="ECO:0000256" key="1">
    <source>
        <dbReference type="ARBA" id="ARBA00023125"/>
    </source>
</evidence>
<dbReference type="Proteomes" id="UP000267250">
    <property type="component" value="Chromosome"/>
</dbReference>
<accession>A0A3Q9HRQ1</accession>
<gene>
    <name evidence="3" type="ORF">BBF96_10640</name>
</gene>
<dbReference type="InterPro" id="IPR001387">
    <property type="entry name" value="Cro/C1-type_HTH"/>
</dbReference>
<dbReference type="InterPro" id="IPR010982">
    <property type="entry name" value="Lambda_DNA-bd_dom_sf"/>
</dbReference>
<evidence type="ECO:0000259" key="2">
    <source>
        <dbReference type="PROSITE" id="PS50943"/>
    </source>
</evidence>